<comment type="caution">
    <text evidence="1">The sequence shown here is derived from an EMBL/GenBank/DDBJ whole genome shotgun (WGS) entry which is preliminary data.</text>
</comment>
<evidence type="ECO:0000313" key="2">
    <source>
        <dbReference type="Proteomes" id="UP000014975"/>
    </source>
</evidence>
<dbReference type="Gene3D" id="3.40.50.10680">
    <property type="entry name" value="CofD-like domains"/>
    <property type="match status" value="1"/>
</dbReference>
<dbReference type="AlphaFoldDB" id="S7TB67"/>
<dbReference type="PANTHER" id="PTHR31240">
    <property type="entry name" value="MATERNAL EFFECT EMBRYO ARREST 18"/>
    <property type="match status" value="1"/>
</dbReference>
<name>S7TB67_9BACT</name>
<dbReference type="PANTHER" id="PTHR31240:SF0">
    <property type="entry name" value="MATERNAL EFFECT EMBRYO ARREST 18"/>
    <property type="match status" value="1"/>
</dbReference>
<dbReference type="eggNOG" id="COG0391">
    <property type="taxonomic scope" value="Bacteria"/>
</dbReference>
<evidence type="ECO:0008006" key="3">
    <source>
        <dbReference type="Google" id="ProtNLM"/>
    </source>
</evidence>
<dbReference type="RefSeq" id="WP_020885446.1">
    <property type="nucleotide sequence ID" value="NZ_ATHI01000011.1"/>
</dbReference>
<dbReference type="PATRIC" id="fig|1121439.3.peg.1253"/>
<gene>
    <name evidence="1" type="ORF">dsat_0040</name>
</gene>
<proteinExistence type="predicted"/>
<dbReference type="InterPro" id="IPR002882">
    <property type="entry name" value="CofD"/>
</dbReference>
<dbReference type="EMBL" id="ATHI01000011">
    <property type="protein sequence ID" value="EPR34392.1"/>
    <property type="molecule type" value="Genomic_DNA"/>
</dbReference>
<dbReference type="STRING" id="1121439.dsat_0040"/>
<evidence type="ECO:0000313" key="1">
    <source>
        <dbReference type="EMBL" id="EPR34392.1"/>
    </source>
</evidence>
<dbReference type="Pfam" id="PF01933">
    <property type="entry name" value="CofD"/>
    <property type="match status" value="1"/>
</dbReference>
<keyword evidence="2" id="KW-1185">Reference proteome</keyword>
<accession>S7TB67</accession>
<organism evidence="1 2">
    <name type="scientific">Alkalidesulfovibrio alkalitolerans DSM 16529</name>
    <dbReference type="NCBI Taxonomy" id="1121439"/>
    <lineage>
        <taxon>Bacteria</taxon>
        <taxon>Pseudomonadati</taxon>
        <taxon>Thermodesulfobacteriota</taxon>
        <taxon>Desulfovibrionia</taxon>
        <taxon>Desulfovibrionales</taxon>
        <taxon>Desulfovibrionaceae</taxon>
        <taxon>Alkalidesulfovibrio</taxon>
    </lineage>
</organism>
<protein>
    <recommendedName>
        <fullName evidence="3">GAK system CofD-like protein</fullName>
    </recommendedName>
</protein>
<dbReference type="SUPFAM" id="SSF142338">
    <property type="entry name" value="CofD-like"/>
    <property type="match status" value="1"/>
</dbReference>
<dbReference type="OrthoDB" id="5413830at2"/>
<sequence>MTQKISIRKSATVPNAMKLARFRRSPDLGPRVLFFSGGTALRGLSRAIIDYTHNSIHLMTPFDSGGSSAIIRDAFKMLAVGDIRNRLMALADRSLKGNPEIFALFATRLPKDEAQAALCVRLEAMVRGRDPLVAAVPDPMRKIIRNHLQFFLERMPASFDLRGASIGNLILTGGFFNQKRHIDPVIYLFTKLVEARGVVRPVVNRDAHLAARLANGRVLVGQHLITGKENPPIDSPIEELFISDDKDDPKSVRPAIRAKVKRLIASAELICYPMGSFYSSLVANLLPMGVADAIRENECPKVFIPNTGRDPEMMGLNVAKAVAELFRYLDQGCSKIAPRDALLNFVLVDSKNGDYGGPIDVHKIRRSGVEVIDTQLVTPRSAPYLDPDLVLANLLSLV</sequence>
<dbReference type="CDD" id="cd07187">
    <property type="entry name" value="YvcK_like"/>
    <property type="match status" value="1"/>
</dbReference>
<reference evidence="1 2" key="1">
    <citation type="journal article" date="2013" name="Genome Announc.">
        <title>Draft genome sequences for three mercury-methylating, sulfate-reducing bacteria.</title>
        <authorList>
            <person name="Brown S.D."/>
            <person name="Hurt R.A.Jr."/>
            <person name="Gilmour C.C."/>
            <person name="Elias D.A."/>
        </authorList>
    </citation>
    <scope>NUCLEOTIDE SEQUENCE [LARGE SCALE GENOMIC DNA]</scope>
    <source>
        <strain evidence="1 2">DSM 16529</strain>
    </source>
</reference>
<dbReference type="GO" id="GO:0043743">
    <property type="term" value="F:LPPG:FO 2-phospho-L-lactate transferase activity"/>
    <property type="evidence" value="ECO:0007669"/>
    <property type="project" value="InterPro"/>
</dbReference>
<dbReference type="NCBIfam" id="TIGR04357">
    <property type="entry name" value="CofD_rel_GAK"/>
    <property type="match status" value="1"/>
</dbReference>
<dbReference type="InterPro" id="IPR038136">
    <property type="entry name" value="CofD-like_dom_sf"/>
</dbReference>
<dbReference type="InterPro" id="IPR027591">
    <property type="entry name" value="CofD-rel_GAK"/>
</dbReference>
<dbReference type="Proteomes" id="UP000014975">
    <property type="component" value="Unassembled WGS sequence"/>
</dbReference>